<reference evidence="2" key="1">
    <citation type="submission" date="2021-02" db="EMBL/GenBank/DDBJ databases">
        <title>Psilocybe cubensis genome.</title>
        <authorList>
            <person name="Mckernan K.J."/>
            <person name="Crawford S."/>
            <person name="Trippe A."/>
            <person name="Kane L.T."/>
            <person name="Mclaughlin S."/>
        </authorList>
    </citation>
    <scope>NUCLEOTIDE SEQUENCE [LARGE SCALE GENOMIC DNA]</scope>
    <source>
        <strain evidence="2">MGC-MH-2018</strain>
    </source>
</reference>
<protein>
    <submittedName>
        <fullName evidence="2">Uncharacterized protein</fullName>
    </submittedName>
</protein>
<comment type="caution">
    <text evidence="2">The sequence shown here is derived from an EMBL/GenBank/DDBJ whole genome shotgun (WGS) entry which is preliminary data.</text>
</comment>
<evidence type="ECO:0000313" key="2">
    <source>
        <dbReference type="EMBL" id="KAG5171739.1"/>
    </source>
</evidence>
<feature type="compositionally biased region" description="Polar residues" evidence="1">
    <location>
        <begin position="239"/>
        <end position="264"/>
    </location>
</feature>
<gene>
    <name evidence="2" type="ORF">JR316_003827</name>
</gene>
<accession>A0A8H8CP45</accession>
<dbReference type="AlphaFoldDB" id="A0A8H8CP45"/>
<name>A0A8H8CP45_PSICU</name>
<sequence>MSRHALTACMRINQCKNNHSENHSTGSIHNDKNVKTVEEKSKSISLSVKETLTGLREVTGTSQIDESYLIADKLASRQSIDVALAHDRGPGKIAHLLRKLARESDQFCEIQKKEEQKIENYRKISARLTNISVSADDVVASQLARSMVTRRDCQSLIEKNDEDCTIIWEEMINILSEETKRAIDQHLHLALTNEMMRGITTIGEVSKKRKRVDTEDFVDPQPRDDNDTRIAHVIEESPSVNNGAFQINRRQGTGTPSLSITQQEQKQDPEDNELEQCSTIEQLRLKVKSQEEKIAFLTEENKTVGPDSEISDARSQKFDFSLTTVAS</sequence>
<feature type="region of interest" description="Disordered" evidence="1">
    <location>
        <begin position="17"/>
        <end position="36"/>
    </location>
</feature>
<feature type="region of interest" description="Disordered" evidence="1">
    <location>
        <begin position="239"/>
        <end position="273"/>
    </location>
</feature>
<dbReference type="EMBL" id="JAFIQS010000003">
    <property type="protein sequence ID" value="KAG5171739.1"/>
    <property type="molecule type" value="Genomic_DNA"/>
</dbReference>
<proteinExistence type="predicted"/>
<evidence type="ECO:0000256" key="1">
    <source>
        <dbReference type="SAM" id="MobiDB-lite"/>
    </source>
</evidence>
<organism evidence="2">
    <name type="scientific">Psilocybe cubensis</name>
    <name type="common">Psychedelic mushroom</name>
    <name type="synonym">Stropharia cubensis</name>
    <dbReference type="NCBI Taxonomy" id="181762"/>
    <lineage>
        <taxon>Eukaryota</taxon>
        <taxon>Fungi</taxon>
        <taxon>Dikarya</taxon>
        <taxon>Basidiomycota</taxon>
        <taxon>Agaricomycotina</taxon>
        <taxon>Agaricomycetes</taxon>
        <taxon>Agaricomycetidae</taxon>
        <taxon>Agaricales</taxon>
        <taxon>Agaricineae</taxon>
        <taxon>Strophariaceae</taxon>
        <taxon>Psilocybe</taxon>
    </lineage>
</organism>